<gene>
    <name evidence="3" type="ORF">Z960_04705</name>
</gene>
<dbReference type="Gene3D" id="1.25.40.10">
    <property type="entry name" value="Tetratricopeptide repeat domain"/>
    <property type="match status" value="3"/>
</dbReference>
<protein>
    <recommendedName>
        <fullName evidence="5">Tetratricopeptide repeat protein</fullName>
    </recommendedName>
</protein>
<dbReference type="PROSITE" id="PS50005">
    <property type="entry name" value="TPR"/>
    <property type="match status" value="1"/>
</dbReference>
<dbReference type="SMART" id="SM00028">
    <property type="entry name" value="TPR"/>
    <property type="match status" value="6"/>
</dbReference>
<evidence type="ECO:0000256" key="1">
    <source>
        <dbReference type="PROSITE-ProRule" id="PRU00339"/>
    </source>
</evidence>
<dbReference type="Proteomes" id="UP000027937">
    <property type="component" value="Unassembled WGS sequence"/>
</dbReference>
<keyword evidence="1" id="KW-0802">TPR repeat</keyword>
<dbReference type="InterPro" id="IPR019734">
    <property type="entry name" value="TPR_rpt"/>
</dbReference>
<evidence type="ECO:0000313" key="4">
    <source>
        <dbReference type="Proteomes" id="UP000027937"/>
    </source>
</evidence>
<accession>A0ABR4TGH6</accession>
<evidence type="ECO:0008006" key="5">
    <source>
        <dbReference type="Google" id="ProtNLM"/>
    </source>
</evidence>
<organism evidence="3 4">
    <name type="scientific">Clostridium haemolyticum NCTC 9693</name>
    <dbReference type="NCBI Taxonomy" id="1443114"/>
    <lineage>
        <taxon>Bacteria</taxon>
        <taxon>Bacillati</taxon>
        <taxon>Bacillota</taxon>
        <taxon>Clostridia</taxon>
        <taxon>Eubacteriales</taxon>
        <taxon>Clostridiaceae</taxon>
        <taxon>Clostridium</taxon>
    </lineage>
</organism>
<feature type="repeat" description="TPR" evidence="1">
    <location>
        <begin position="127"/>
        <end position="160"/>
    </location>
</feature>
<dbReference type="EMBL" id="JENX01000031">
    <property type="protein sequence ID" value="KEI18041.1"/>
    <property type="molecule type" value="Genomic_DNA"/>
</dbReference>
<evidence type="ECO:0000256" key="2">
    <source>
        <dbReference type="SAM" id="Coils"/>
    </source>
</evidence>
<reference evidence="3 4" key="1">
    <citation type="submission" date="2014-02" db="EMBL/GenBank/DDBJ databases">
        <title>Plasmidome dynamics in the species complex Clostridium novyi sensu lato converts strains of independent lineages into distinctly different pathogens.</title>
        <authorList>
            <person name="Skarin H."/>
            <person name="Segerman B."/>
        </authorList>
    </citation>
    <scope>NUCLEOTIDE SEQUENCE [LARGE SCALE GENOMIC DNA]</scope>
    <source>
        <strain evidence="3 4">NCTC 9693</strain>
    </source>
</reference>
<name>A0ABR4TGH6_CLOHA</name>
<dbReference type="InterPro" id="IPR011990">
    <property type="entry name" value="TPR-like_helical_dom_sf"/>
</dbReference>
<keyword evidence="4" id="KW-1185">Reference proteome</keyword>
<dbReference type="SUPFAM" id="SSF48452">
    <property type="entry name" value="TPR-like"/>
    <property type="match status" value="3"/>
</dbReference>
<keyword evidence="2" id="KW-0175">Coiled coil</keyword>
<proteinExistence type="predicted"/>
<comment type="caution">
    <text evidence="3">The sequence shown here is derived from an EMBL/GenBank/DDBJ whole genome shotgun (WGS) entry which is preliminary data.</text>
</comment>
<evidence type="ECO:0000313" key="3">
    <source>
        <dbReference type="EMBL" id="KEI18041.1"/>
    </source>
</evidence>
<feature type="coiled-coil region" evidence="2">
    <location>
        <begin position="233"/>
        <end position="260"/>
    </location>
</feature>
<sequence>MDRVIEISGIYYNNALKFIHENNISKAVIYIKKSLKLYSKDFEVLNLMGICQYILCDFDKAYFYWNKSIECNDKNNRAKEYLKILKSRKFSRVIRLYNEVLEEIKNSQYKEAIEKLNKIIHEEKNLLEPYIIIGLCYYMLGKYNNSKKYIEFALKIDKENEKCLLYLREINDKRNVKIIKSKSNKNYKIVASISTLLLITLSGAFYKNHSSYIKIKNNLSEYQQKYNINNIQFQLIKSKYNKLNSRIQKEQQQIKDKFNEKNDNEIFNQSVLYYKNKNLKLALEGFTYVSDKGLDESLVAESTYFSAVCYEKLMQLNKSEEFYCKYINRYKNKNYYDDALYNYGIMLYRQGKKHKAKDILYLLQKEVPNSIFINNTVKMILKN</sequence>
<dbReference type="Pfam" id="PF13174">
    <property type="entry name" value="TPR_6"/>
    <property type="match status" value="1"/>
</dbReference>
<dbReference type="RefSeq" id="WP_039228374.1">
    <property type="nucleotide sequence ID" value="NZ_JENX01000031.1"/>
</dbReference>